<feature type="compositionally biased region" description="Pro residues" evidence="1">
    <location>
        <begin position="77"/>
        <end position="108"/>
    </location>
</feature>
<accession>A0A6M1L6S0</accession>
<proteinExistence type="predicted"/>
<feature type="region of interest" description="Disordered" evidence="1">
    <location>
        <begin position="1"/>
        <end position="182"/>
    </location>
</feature>
<feature type="compositionally biased region" description="Basic residues" evidence="1">
    <location>
        <begin position="151"/>
        <end position="161"/>
    </location>
</feature>
<keyword evidence="3" id="KW-1185">Reference proteome</keyword>
<dbReference type="RefSeq" id="WP_164445189.1">
    <property type="nucleotide sequence ID" value="NZ_SAIY01000001.1"/>
</dbReference>
<protein>
    <submittedName>
        <fullName evidence="2">Uncharacterized protein</fullName>
    </submittedName>
</protein>
<dbReference type="AlphaFoldDB" id="A0A6M1L6S0"/>
<name>A0A6M1L6S0_9ACTN</name>
<evidence type="ECO:0000313" key="2">
    <source>
        <dbReference type="EMBL" id="NGM11263.1"/>
    </source>
</evidence>
<organism evidence="2 3">
    <name type="scientific">Verrucosispora sioxanthis</name>
    <dbReference type="NCBI Taxonomy" id="2499994"/>
    <lineage>
        <taxon>Bacteria</taxon>
        <taxon>Bacillati</taxon>
        <taxon>Actinomycetota</taxon>
        <taxon>Actinomycetes</taxon>
        <taxon>Micromonosporales</taxon>
        <taxon>Micromonosporaceae</taxon>
        <taxon>Micromonospora</taxon>
    </lineage>
</organism>
<evidence type="ECO:0000313" key="3">
    <source>
        <dbReference type="Proteomes" id="UP000478148"/>
    </source>
</evidence>
<feature type="compositionally biased region" description="Low complexity" evidence="1">
    <location>
        <begin position="59"/>
        <end position="69"/>
    </location>
</feature>
<feature type="compositionally biased region" description="Basic and acidic residues" evidence="1">
    <location>
        <begin position="1"/>
        <end position="15"/>
    </location>
</feature>
<gene>
    <name evidence="2" type="ORF">ENC19_00495</name>
</gene>
<dbReference type="EMBL" id="SAIY01000001">
    <property type="protein sequence ID" value="NGM11263.1"/>
    <property type="molecule type" value="Genomic_DNA"/>
</dbReference>
<evidence type="ECO:0000256" key="1">
    <source>
        <dbReference type="SAM" id="MobiDB-lite"/>
    </source>
</evidence>
<dbReference type="Proteomes" id="UP000478148">
    <property type="component" value="Unassembled WGS sequence"/>
</dbReference>
<sequence>MKSSDRPDEGPDARRGKGRRWGRGRSEAAPEESAGGEDFGWIDDLRSAKQQRTELGPDGVAVEPPAAARRGPERPGQEPPVRPAPAPVNHPGPDGPVPPPPGRGPAEPPRARPVDGPWPGNPPARPPAGPPPVGRNDPGPPAVRPTAAGHHPSRGRCRQHPAGRLATAAWRRRTSHPAATSR</sequence>
<reference evidence="2 3" key="1">
    <citation type="submission" date="2020-02" db="EMBL/GenBank/DDBJ databases">
        <title>Draft Genome Sequence of Verrucosispora sp. Strain CWR15, Isolated from Gulf of Mexico Sponge.</title>
        <authorList>
            <person name="Kennedy S.J."/>
            <person name="Cella E."/>
            <person name="Azarian T."/>
            <person name="Baker B.J."/>
            <person name="Shaw L.N."/>
        </authorList>
    </citation>
    <scope>NUCLEOTIDE SEQUENCE [LARGE SCALE GENOMIC DNA]</scope>
    <source>
        <strain evidence="2 3">CWR15</strain>
    </source>
</reference>
<comment type="caution">
    <text evidence="2">The sequence shown here is derived from an EMBL/GenBank/DDBJ whole genome shotgun (WGS) entry which is preliminary data.</text>
</comment>
<feature type="compositionally biased region" description="Pro residues" evidence="1">
    <location>
        <begin position="119"/>
        <end position="143"/>
    </location>
</feature>